<name>A0A1L9UVG2_ASPBC</name>
<keyword evidence="2" id="KW-1185">Reference proteome</keyword>
<dbReference type="RefSeq" id="XP_067482930.1">
    <property type="nucleotide sequence ID" value="XM_067623798.1"/>
</dbReference>
<dbReference type="GeneID" id="93576286"/>
<dbReference type="STRING" id="767769.A0A1L9UVG2"/>
<protein>
    <submittedName>
        <fullName evidence="1">Uncharacterized protein</fullName>
    </submittedName>
</protein>
<dbReference type="OMA" id="RWRVNAL"/>
<evidence type="ECO:0000313" key="2">
    <source>
        <dbReference type="Proteomes" id="UP000184499"/>
    </source>
</evidence>
<evidence type="ECO:0000313" key="1">
    <source>
        <dbReference type="EMBL" id="OJJ75683.1"/>
    </source>
</evidence>
<dbReference type="AlphaFoldDB" id="A0A1L9UVG2"/>
<reference evidence="2" key="1">
    <citation type="journal article" date="2017" name="Genome Biol.">
        <title>Comparative genomics reveals high biological diversity and specific adaptations in the industrially and medically important fungal genus Aspergillus.</title>
        <authorList>
            <person name="de Vries R.P."/>
            <person name="Riley R."/>
            <person name="Wiebenga A."/>
            <person name="Aguilar-Osorio G."/>
            <person name="Amillis S."/>
            <person name="Uchima C.A."/>
            <person name="Anderluh G."/>
            <person name="Asadollahi M."/>
            <person name="Askin M."/>
            <person name="Barry K."/>
            <person name="Battaglia E."/>
            <person name="Bayram O."/>
            <person name="Benocci T."/>
            <person name="Braus-Stromeyer S.A."/>
            <person name="Caldana C."/>
            <person name="Canovas D."/>
            <person name="Cerqueira G.C."/>
            <person name="Chen F."/>
            <person name="Chen W."/>
            <person name="Choi C."/>
            <person name="Clum A."/>
            <person name="Dos Santos R.A."/>
            <person name="Damasio A.R."/>
            <person name="Diallinas G."/>
            <person name="Emri T."/>
            <person name="Fekete E."/>
            <person name="Flipphi M."/>
            <person name="Freyberg S."/>
            <person name="Gallo A."/>
            <person name="Gournas C."/>
            <person name="Habgood R."/>
            <person name="Hainaut M."/>
            <person name="Harispe M.L."/>
            <person name="Henrissat B."/>
            <person name="Hilden K.S."/>
            <person name="Hope R."/>
            <person name="Hossain A."/>
            <person name="Karabika E."/>
            <person name="Karaffa L."/>
            <person name="Karanyi Z."/>
            <person name="Krasevec N."/>
            <person name="Kuo A."/>
            <person name="Kusch H."/>
            <person name="LaButti K."/>
            <person name="Lagendijk E.L."/>
            <person name="Lapidus A."/>
            <person name="Levasseur A."/>
            <person name="Lindquist E."/>
            <person name="Lipzen A."/>
            <person name="Logrieco A.F."/>
            <person name="MacCabe A."/>
            <person name="Maekelae M.R."/>
            <person name="Malavazi I."/>
            <person name="Melin P."/>
            <person name="Meyer V."/>
            <person name="Mielnichuk N."/>
            <person name="Miskei M."/>
            <person name="Molnar A.P."/>
            <person name="Mule G."/>
            <person name="Ngan C.Y."/>
            <person name="Orejas M."/>
            <person name="Orosz E."/>
            <person name="Ouedraogo J.P."/>
            <person name="Overkamp K.M."/>
            <person name="Park H.-S."/>
            <person name="Perrone G."/>
            <person name="Piumi F."/>
            <person name="Punt P.J."/>
            <person name="Ram A.F."/>
            <person name="Ramon A."/>
            <person name="Rauscher S."/>
            <person name="Record E."/>
            <person name="Riano-Pachon D.M."/>
            <person name="Robert V."/>
            <person name="Roehrig J."/>
            <person name="Ruller R."/>
            <person name="Salamov A."/>
            <person name="Salih N.S."/>
            <person name="Samson R.A."/>
            <person name="Sandor E."/>
            <person name="Sanguinetti M."/>
            <person name="Schuetze T."/>
            <person name="Sepcic K."/>
            <person name="Shelest E."/>
            <person name="Sherlock G."/>
            <person name="Sophianopoulou V."/>
            <person name="Squina F.M."/>
            <person name="Sun H."/>
            <person name="Susca A."/>
            <person name="Todd R.B."/>
            <person name="Tsang A."/>
            <person name="Unkles S.E."/>
            <person name="van de Wiele N."/>
            <person name="van Rossen-Uffink D."/>
            <person name="Oliveira J.V."/>
            <person name="Vesth T.C."/>
            <person name="Visser J."/>
            <person name="Yu J.-H."/>
            <person name="Zhou M."/>
            <person name="Andersen M.R."/>
            <person name="Archer D.B."/>
            <person name="Baker S.E."/>
            <person name="Benoit I."/>
            <person name="Brakhage A.A."/>
            <person name="Braus G.H."/>
            <person name="Fischer R."/>
            <person name="Frisvad J.C."/>
            <person name="Goldman G.H."/>
            <person name="Houbraken J."/>
            <person name="Oakley B."/>
            <person name="Pocsi I."/>
            <person name="Scazzocchio C."/>
            <person name="Seiboth B."/>
            <person name="vanKuyk P.A."/>
            <person name="Wortman J."/>
            <person name="Dyer P.S."/>
            <person name="Grigoriev I.V."/>
        </authorList>
    </citation>
    <scope>NUCLEOTIDE SEQUENCE [LARGE SCALE GENOMIC DNA]</scope>
    <source>
        <strain evidence="2">CBS 101740 / IMI 381727 / IBT 21946</strain>
    </source>
</reference>
<dbReference type="Proteomes" id="UP000184499">
    <property type="component" value="Unassembled WGS sequence"/>
</dbReference>
<accession>A0A1L9UVG2</accession>
<dbReference type="VEuPathDB" id="FungiDB:ASPBRDRAFT_378024"/>
<organism evidence="1 2">
    <name type="scientific">Aspergillus brasiliensis (strain CBS 101740 / IMI 381727 / IBT 21946)</name>
    <dbReference type="NCBI Taxonomy" id="767769"/>
    <lineage>
        <taxon>Eukaryota</taxon>
        <taxon>Fungi</taxon>
        <taxon>Dikarya</taxon>
        <taxon>Ascomycota</taxon>
        <taxon>Pezizomycotina</taxon>
        <taxon>Eurotiomycetes</taxon>
        <taxon>Eurotiomycetidae</taxon>
        <taxon>Eurotiales</taxon>
        <taxon>Aspergillaceae</taxon>
        <taxon>Aspergillus</taxon>
        <taxon>Aspergillus subgen. Circumdati</taxon>
    </lineage>
</organism>
<dbReference type="OrthoDB" id="5150140at2759"/>
<dbReference type="EMBL" id="KV878680">
    <property type="protein sequence ID" value="OJJ75683.1"/>
    <property type="molecule type" value="Genomic_DNA"/>
</dbReference>
<proteinExistence type="predicted"/>
<gene>
    <name evidence="1" type="ORF">ASPBRDRAFT_378024</name>
</gene>
<sequence>MALPLYIPPCIHTPPGQYHFPPPNQPLRIQIEGPLIAIQRLLPHIPWHLSHLDRPFPQPAGPELARLAYERIYRREACLDAPGELVVRDEYLGWMPEKYPEAMIDYYGVTFDHSIGPGDDLNPEVLQINIIEIEDDGGVYANTCLLAAVDPKEYIGKKVLAVPRCCQKRKGTQDRWRVNALVHQRVHGLERLKDPEEFAQMLKGESS</sequence>